<feature type="compositionally biased region" description="Polar residues" evidence="1">
    <location>
        <begin position="208"/>
        <end position="236"/>
    </location>
</feature>
<feature type="region of interest" description="Disordered" evidence="1">
    <location>
        <begin position="1"/>
        <end position="86"/>
    </location>
</feature>
<dbReference type="Proteomes" id="UP000027073">
    <property type="component" value="Unassembled WGS sequence"/>
</dbReference>
<feature type="compositionally biased region" description="Low complexity" evidence="1">
    <location>
        <begin position="136"/>
        <end position="146"/>
    </location>
</feature>
<dbReference type="GO" id="GO:0016812">
    <property type="term" value="F:hydrolase activity, acting on carbon-nitrogen (but not peptide) bonds, in cyclic amides"/>
    <property type="evidence" value="ECO:0007669"/>
    <property type="project" value="InterPro"/>
</dbReference>
<feature type="compositionally biased region" description="Basic and acidic residues" evidence="1">
    <location>
        <begin position="317"/>
        <end position="326"/>
    </location>
</feature>
<dbReference type="VEuPathDB" id="FungiDB:PLEOSDRAFT_1101993"/>
<feature type="region of interest" description="Disordered" evidence="1">
    <location>
        <begin position="136"/>
        <end position="236"/>
    </location>
</feature>
<protein>
    <recommendedName>
        <fullName evidence="4">RRM domain-containing protein</fullName>
    </recommendedName>
</protein>
<evidence type="ECO:0008006" key="4">
    <source>
        <dbReference type="Google" id="ProtNLM"/>
    </source>
</evidence>
<evidence type="ECO:0000256" key="1">
    <source>
        <dbReference type="SAM" id="MobiDB-lite"/>
    </source>
</evidence>
<dbReference type="EMBL" id="KL198006">
    <property type="protein sequence ID" value="KDQ31021.1"/>
    <property type="molecule type" value="Genomic_DNA"/>
</dbReference>
<feature type="compositionally biased region" description="Polar residues" evidence="1">
    <location>
        <begin position="273"/>
        <end position="300"/>
    </location>
</feature>
<dbReference type="OrthoDB" id="3071736at2759"/>
<feature type="compositionally biased region" description="Polar residues" evidence="1">
    <location>
        <begin position="170"/>
        <end position="185"/>
    </location>
</feature>
<dbReference type="AlphaFoldDB" id="A0A067P552"/>
<dbReference type="InterPro" id="IPR002195">
    <property type="entry name" value="Dihydroorotase_CS"/>
</dbReference>
<dbReference type="PROSITE" id="PS00482">
    <property type="entry name" value="DIHYDROOROTASE_1"/>
    <property type="match status" value="1"/>
</dbReference>
<evidence type="ECO:0000313" key="2">
    <source>
        <dbReference type="EMBL" id="KDQ31021.1"/>
    </source>
</evidence>
<dbReference type="InParanoid" id="A0A067P552"/>
<gene>
    <name evidence="2" type="ORF">PLEOSDRAFT_1101993</name>
</gene>
<feature type="region of interest" description="Disordered" evidence="1">
    <location>
        <begin position="273"/>
        <end position="331"/>
    </location>
</feature>
<evidence type="ECO:0000313" key="3">
    <source>
        <dbReference type="Proteomes" id="UP000027073"/>
    </source>
</evidence>
<name>A0A067P552_PLEO1</name>
<dbReference type="STRING" id="1137138.A0A067P552"/>
<organism evidence="2 3">
    <name type="scientific">Pleurotus ostreatus (strain PC15)</name>
    <name type="common">Oyster mushroom</name>
    <dbReference type="NCBI Taxonomy" id="1137138"/>
    <lineage>
        <taxon>Eukaryota</taxon>
        <taxon>Fungi</taxon>
        <taxon>Dikarya</taxon>
        <taxon>Basidiomycota</taxon>
        <taxon>Agaricomycotina</taxon>
        <taxon>Agaricomycetes</taxon>
        <taxon>Agaricomycetidae</taxon>
        <taxon>Agaricales</taxon>
        <taxon>Pleurotineae</taxon>
        <taxon>Pleurotaceae</taxon>
        <taxon>Pleurotus</taxon>
    </lineage>
</organism>
<accession>A0A067P552</accession>
<proteinExistence type="predicted"/>
<dbReference type="HOGENOM" id="CLU_624100_0_0_1"/>
<sequence length="437" mass="47494">MISAHDPIDIPHPPRRRRSSLLDRWIKEQQTQPQVTLDEPPGILGFDPTQSSSGTPPNAYLAYPDLARRQTAEEASDDDNTVNSYDLVQDDDIPAHVGVDLTPFEAPTTPKIHRSSSFLPAPSSFRGLLSFRSASPSRSISRASNATPVTPSRKSIFPRHDTLHPHNQHSRAASLSTLSISGQATSSPKPSSPGMSKWRPSVMGHFGSPSSPGKTSSITESTFTPSRPSISSCITQTSTAPTTVEMSFHKLSLVDSLQSTASPSMIFKTGGALSTLSRSRPPTASGVGSSYQVATENSLSGRAPFAPKSKNRYRSHRVSDDARDEISGPASDMARPHVAYASGSYRGPMGRMVTRESKKKKLVASGVGPNESRKFEAFRRWCESFGEVNQITRMPDGDLHVHFRDAEVAETVCRLRARVFIAGVGSVYLSWYTGNKR</sequence>
<reference evidence="3" key="1">
    <citation type="journal article" date="2014" name="Proc. Natl. Acad. Sci. U.S.A.">
        <title>Extensive sampling of basidiomycete genomes demonstrates inadequacy of the white-rot/brown-rot paradigm for wood decay fungi.</title>
        <authorList>
            <person name="Riley R."/>
            <person name="Salamov A.A."/>
            <person name="Brown D.W."/>
            <person name="Nagy L.G."/>
            <person name="Floudas D."/>
            <person name="Held B.W."/>
            <person name="Levasseur A."/>
            <person name="Lombard V."/>
            <person name="Morin E."/>
            <person name="Otillar R."/>
            <person name="Lindquist E.A."/>
            <person name="Sun H."/>
            <person name="LaButti K.M."/>
            <person name="Schmutz J."/>
            <person name="Jabbour D."/>
            <person name="Luo H."/>
            <person name="Baker S.E."/>
            <person name="Pisabarro A.G."/>
            <person name="Walton J.D."/>
            <person name="Blanchette R.A."/>
            <person name="Henrissat B."/>
            <person name="Martin F."/>
            <person name="Cullen D."/>
            <person name="Hibbett D.S."/>
            <person name="Grigoriev I.V."/>
        </authorList>
    </citation>
    <scope>NUCLEOTIDE SEQUENCE [LARGE SCALE GENOMIC DNA]</scope>
    <source>
        <strain evidence="3">PC15</strain>
    </source>
</reference>